<keyword evidence="1" id="KW-0479">Metal-binding</keyword>
<dbReference type="PANTHER" id="PTHR40068:SF1">
    <property type="entry name" value="TRANSCRIPTION REPRESSOR NIAR-RELATED"/>
    <property type="match status" value="1"/>
</dbReference>
<dbReference type="AlphaFoldDB" id="A0A285IEM4"/>
<evidence type="ECO:0000259" key="2">
    <source>
        <dbReference type="Pfam" id="PF02829"/>
    </source>
</evidence>
<dbReference type="SUPFAM" id="SSF75500">
    <property type="entry name" value="Putative transcriptional regulator TM1602, C-terminal domain"/>
    <property type="match status" value="1"/>
</dbReference>
<dbReference type="GO" id="GO:0046872">
    <property type="term" value="F:metal ion binding"/>
    <property type="evidence" value="ECO:0007669"/>
    <property type="project" value="UniProtKB-KW"/>
</dbReference>
<dbReference type="InterPro" id="IPR036388">
    <property type="entry name" value="WH-like_DNA-bd_sf"/>
</dbReference>
<dbReference type="Gene3D" id="3.30.1340.20">
    <property type="entry name" value="3H domain"/>
    <property type="match status" value="1"/>
</dbReference>
<organism evidence="4 5">
    <name type="scientific">Orenia metallireducens</name>
    <dbReference type="NCBI Taxonomy" id="1413210"/>
    <lineage>
        <taxon>Bacteria</taxon>
        <taxon>Bacillati</taxon>
        <taxon>Bacillota</taxon>
        <taxon>Clostridia</taxon>
        <taxon>Halanaerobiales</taxon>
        <taxon>Halobacteroidaceae</taxon>
        <taxon>Orenia</taxon>
    </lineage>
</organism>
<feature type="binding site" evidence="1">
    <location>
        <position position="83"/>
    </location>
    <ligand>
        <name>Ni(2+)</name>
        <dbReference type="ChEBI" id="CHEBI:49786"/>
    </ligand>
</feature>
<accession>A0A285IEM4</accession>
<gene>
    <name evidence="4" type="ORF">SAMN06265827_1428</name>
</gene>
<dbReference type="Pfam" id="PF02829">
    <property type="entry name" value="3H"/>
    <property type="match status" value="1"/>
</dbReference>
<protein>
    <recommendedName>
        <fullName evidence="6">Transcriptional regulator</fullName>
    </recommendedName>
</protein>
<dbReference type="EMBL" id="OBDZ01000042">
    <property type="protein sequence ID" value="SNY46424.1"/>
    <property type="molecule type" value="Genomic_DNA"/>
</dbReference>
<feature type="binding site" evidence="1">
    <location>
        <position position="144"/>
    </location>
    <ligand>
        <name>Ni(2+)</name>
        <dbReference type="ChEBI" id="CHEBI:49786"/>
    </ligand>
</feature>
<feature type="binding site" evidence="1">
    <location>
        <position position="142"/>
    </location>
    <ligand>
        <name>Ni(2+)</name>
        <dbReference type="ChEBI" id="CHEBI:49786"/>
    </ligand>
</feature>
<dbReference type="InterPro" id="IPR013196">
    <property type="entry name" value="HTH_11"/>
</dbReference>
<evidence type="ECO:0000259" key="3">
    <source>
        <dbReference type="Pfam" id="PF08279"/>
    </source>
</evidence>
<dbReference type="PIRSF" id="PIRSF037847">
    <property type="entry name" value="NiaR"/>
    <property type="match status" value="1"/>
</dbReference>
<dbReference type="RefSeq" id="WP_097019521.1">
    <property type="nucleotide sequence ID" value="NZ_OBDZ01000042.1"/>
</dbReference>
<evidence type="ECO:0000313" key="4">
    <source>
        <dbReference type="EMBL" id="SNY46424.1"/>
    </source>
</evidence>
<evidence type="ECO:0000256" key="1">
    <source>
        <dbReference type="PIRSR" id="PIRSR037847-1"/>
    </source>
</evidence>
<dbReference type="OrthoDB" id="9792661at2"/>
<dbReference type="SUPFAM" id="SSF46785">
    <property type="entry name" value="Winged helix' DNA-binding domain"/>
    <property type="match status" value="1"/>
</dbReference>
<dbReference type="Gene3D" id="1.10.10.10">
    <property type="entry name" value="Winged helix-like DNA-binding domain superfamily/Winged helix DNA-binding domain"/>
    <property type="match status" value="1"/>
</dbReference>
<evidence type="ECO:0008006" key="6">
    <source>
        <dbReference type="Google" id="ProtNLM"/>
    </source>
</evidence>
<feature type="binding site" evidence="1">
    <location>
        <position position="75"/>
    </location>
    <ligand>
        <name>Ni(2+)</name>
        <dbReference type="ChEBI" id="CHEBI:49786"/>
    </ligand>
</feature>
<proteinExistence type="predicted"/>
<reference evidence="5" key="1">
    <citation type="submission" date="2017-09" db="EMBL/GenBank/DDBJ databases">
        <authorList>
            <person name="Varghese N."/>
            <person name="Submissions S."/>
        </authorList>
    </citation>
    <scope>NUCLEOTIDE SEQUENCE [LARGE SCALE GENOMIC DNA]</scope>
    <source>
        <strain evidence="5">MSL47</strain>
    </source>
</reference>
<dbReference type="Proteomes" id="UP000219573">
    <property type="component" value="Unassembled WGS sequence"/>
</dbReference>
<dbReference type="InterPro" id="IPR026043">
    <property type="entry name" value="NadR"/>
</dbReference>
<feature type="domain" description="Helix-turn-helix type 11" evidence="3">
    <location>
        <begin position="6"/>
        <end position="58"/>
    </location>
</feature>
<dbReference type="STRING" id="1413210.U472_11595"/>
<dbReference type="Pfam" id="PF08279">
    <property type="entry name" value="HTH_11"/>
    <property type="match status" value="1"/>
</dbReference>
<dbReference type="InterPro" id="IPR035922">
    <property type="entry name" value="3H_dom_sf"/>
</dbReference>
<name>A0A285IEM4_9FIRM</name>
<keyword evidence="1" id="KW-0533">Nickel</keyword>
<keyword evidence="5" id="KW-1185">Reference proteome</keyword>
<evidence type="ECO:0000313" key="5">
    <source>
        <dbReference type="Proteomes" id="UP000219573"/>
    </source>
</evidence>
<dbReference type="PANTHER" id="PTHR40068">
    <property type="entry name" value="TRANSCRIPTION REPRESSOR NIAR-RELATED"/>
    <property type="match status" value="1"/>
</dbReference>
<dbReference type="InterPro" id="IPR036390">
    <property type="entry name" value="WH_DNA-bd_sf"/>
</dbReference>
<feature type="domain" description="3H" evidence="2">
    <location>
        <begin position="72"/>
        <end position="167"/>
    </location>
</feature>
<dbReference type="InterPro" id="IPR004173">
    <property type="entry name" value="3H_domain"/>
</dbReference>
<sequence>MSAADRRRMLLDKLRKASGPIIGSDLADDFGVSRQVIVQDIALLRAQGEEILATARGYMVSQDSNMVEKTMACKHQPEDIEEELLTIIKYGGRIKDVVVEHSIYGEIKGILMIQNRKDLEEFMQNYKKEDVKPLSTLTEGVHLHTIEALNKEVLELIEDKLKEKGFLLQS</sequence>